<name>A0A6A6JRL7_WESOR</name>
<sequence length="210" mass="23719">MSNPLEEYLHALEARDLREKAHADYVNAYTKLADGRAAFSAPTQAVPDKPSPSPSQSSKSIRPGTSQGKSSSVAEPASQPSNLAQLRADFASSQKARSDLEAKLSETNADFAALKAANNELKDSFAQLEKLKENLERRNRDLVEELKEKGKLVEEVQNEMVSLNLQLNVAEREKEKLKKDNEELTRRFMEKMEEDARRMNESIDRWTARR</sequence>
<feature type="coiled-coil region" evidence="2">
    <location>
        <begin position="83"/>
        <end position="209"/>
    </location>
</feature>
<dbReference type="Pfam" id="PF08614">
    <property type="entry name" value="ATG16"/>
    <property type="match status" value="1"/>
</dbReference>
<evidence type="ECO:0000313" key="5">
    <source>
        <dbReference type="EMBL" id="KAF2278763.1"/>
    </source>
</evidence>
<feature type="domain" description="Autophagy-related protein 16" evidence="4">
    <location>
        <begin position="7"/>
        <end position="200"/>
    </location>
</feature>
<comment type="similarity">
    <text evidence="1">Belongs to the ATG16 family.</text>
</comment>
<accession>A0A6A6JRL7</accession>
<evidence type="ECO:0000256" key="1">
    <source>
        <dbReference type="ARBA" id="ARBA00005331"/>
    </source>
</evidence>
<evidence type="ECO:0000256" key="2">
    <source>
        <dbReference type="SAM" id="Coils"/>
    </source>
</evidence>
<dbReference type="CDD" id="cd22887">
    <property type="entry name" value="Atg16_CCD"/>
    <property type="match status" value="1"/>
</dbReference>
<dbReference type="GeneID" id="54548533"/>
<proteinExistence type="inferred from homology"/>
<dbReference type="Gene3D" id="1.20.5.170">
    <property type="match status" value="1"/>
</dbReference>
<evidence type="ECO:0000313" key="6">
    <source>
        <dbReference type="Proteomes" id="UP000800097"/>
    </source>
</evidence>
<reference evidence="5" key="1">
    <citation type="journal article" date="2020" name="Stud. Mycol.">
        <title>101 Dothideomycetes genomes: a test case for predicting lifestyles and emergence of pathogens.</title>
        <authorList>
            <person name="Haridas S."/>
            <person name="Albert R."/>
            <person name="Binder M."/>
            <person name="Bloem J."/>
            <person name="Labutti K."/>
            <person name="Salamov A."/>
            <person name="Andreopoulos B."/>
            <person name="Baker S."/>
            <person name="Barry K."/>
            <person name="Bills G."/>
            <person name="Bluhm B."/>
            <person name="Cannon C."/>
            <person name="Castanera R."/>
            <person name="Culley D."/>
            <person name="Daum C."/>
            <person name="Ezra D."/>
            <person name="Gonzalez J."/>
            <person name="Henrissat B."/>
            <person name="Kuo A."/>
            <person name="Liang C."/>
            <person name="Lipzen A."/>
            <person name="Lutzoni F."/>
            <person name="Magnuson J."/>
            <person name="Mondo S."/>
            <person name="Nolan M."/>
            <person name="Ohm R."/>
            <person name="Pangilinan J."/>
            <person name="Park H.-J."/>
            <person name="Ramirez L."/>
            <person name="Alfaro M."/>
            <person name="Sun H."/>
            <person name="Tritt A."/>
            <person name="Yoshinaga Y."/>
            <person name="Zwiers L.-H."/>
            <person name="Turgeon B."/>
            <person name="Goodwin S."/>
            <person name="Spatafora J."/>
            <person name="Crous P."/>
            <person name="Grigoriev I."/>
        </authorList>
    </citation>
    <scope>NUCLEOTIDE SEQUENCE</scope>
    <source>
        <strain evidence="5">CBS 379.55</strain>
    </source>
</reference>
<keyword evidence="6" id="KW-1185">Reference proteome</keyword>
<dbReference type="OrthoDB" id="8949486at2759"/>
<evidence type="ECO:0000256" key="3">
    <source>
        <dbReference type="SAM" id="MobiDB-lite"/>
    </source>
</evidence>
<dbReference type="EMBL" id="ML986487">
    <property type="protein sequence ID" value="KAF2278763.1"/>
    <property type="molecule type" value="Genomic_DNA"/>
</dbReference>
<protein>
    <submittedName>
        <fullName evidence="5">Autophagy protein 16</fullName>
    </submittedName>
</protein>
<evidence type="ECO:0000259" key="4">
    <source>
        <dbReference type="Pfam" id="PF08614"/>
    </source>
</evidence>
<gene>
    <name evidence="5" type="ORF">EI97DRAFT_372541</name>
</gene>
<feature type="region of interest" description="Disordered" evidence="3">
    <location>
        <begin position="39"/>
        <end position="80"/>
    </location>
</feature>
<organism evidence="5 6">
    <name type="scientific">Westerdykella ornata</name>
    <dbReference type="NCBI Taxonomy" id="318751"/>
    <lineage>
        <taxon>Eukaryota</taxon>
        <taxon>Fungi</taxon>
        <taxon>Dikarya</taxon>
        <taxon>Ascomycota</taxon>
        <taxon>Pezizomycotina</taxon>
        <taxon>Dothideomycetes</taxon>
        <taxon>Pleosporomycetidae</taxon>
        <taxon>Pleosporales</taxon>
        <taxon>Sporormiaceae</taxon>
        <taxon>Westerdykella</taxon>
    </lineage>
</organism>
<feature type="compositionally biased region" description="Polar residues" evidence="3">
    <location>
        <begin position="63"/>
        <end position="80"/>
    </location>
</feature>
<dbReference type="RefSeq" id="XP_033656302.1">
    <property type="nucleotide sequence ID" value="XM_033795358.1"/>
</dbReference>
<dbReference type="Proteomes" id="UP000800097">
    <property type="component" value="Unassembled WGS sequence"/>
</dbReference>
<keyword evidence="2" id="KW-0175">Coiled coil</keyword>
<dbReference type="InterPro" id="IPR013923">
    <property type="entry name" value="Autophagy-rel_prot_16_dom"/>
</dbReference>
<dbReference type="AlphaFoldDB" id="A0A6A6JRL7"/>